<evidence type="ECO:0000256" key="1">
    <source>
        <dbReference type="ARBA" id="ARBA00093462"/>
    </source>
</evidence>
<accession>A0ABS2SXI4</accession>
<dbReference type="InterPro" id="IPR034829">
    <property type="entry name" value="DnaD-like_sf"/>
</dbReference>
<proteinExistence type="inferred from homology"/>
<comment type="similarity">
    <text evidence="1">Belongs to the DnaB/DnaD family.</text>
</comment>
<evidence type="ECO:0000259" key="2">
    <source>
        <dbReference type="Pfam" id="PF07261"/>
    </source>
</evidence>
<dbReference type="NCBIfam" id="TIGR01446">
    <property type="entry name" value="DnaD_dom"/>
    <property type="match status" value="1"/>
</dbReference>
<comment type="caution">
    <text evidence="3">The sequence shown here is derived from an EMBL/GenBank/DDBJ whole genome shotgun (WGS) entry which is preliminary data.</text>
</comment>
<dbReference type="SUPFAM" id="SSF158499">
    <property type="entry name" value="DnaD domain-like"/>
    <property type="match status" value="1"/>
</dbReference>
<name>A0ABS2SXI4_9BACI</name>
<gene>
    <name evidence="3" type="ORF">JOC54_003191</name>
</gene>
<sequence>MIRELYIQFKQMQEEEVFSPSALKLYEVLFYQRCVRDEHSFMWQNEAVQQQMGLSRASFFRARRELVNKGLIEAIVSTSTTLVRYTLKVIGTFHYDCPSDAVAVSMTGALTAQPEGETVATVREVDGSMTVSSAESNATSARATYAKESLGLSNQKDKQTTTTAALLRKWLNVAGFENISELASTRLSDWFSRRPFQETEALIEQAINRAGSAPRPSMNYVIAVLRSWEEKGLQTIADVAEEQNGWRKKRTKKLKKERKPNDQLDQCAFAREYPNAVF</sequence>
<reference evidence="3" key="1">
    <citation type="submission" date="2021-01" db="EMBL/GenBank/DDBJ databases">
        <title>Genomic Encyclopedia of Type Strains, Phase IV (KMG-IV): sequencing the most valuable type-strain genomes for metagenomic binning, comparative biology and taxonomic classification.</title>
        <authorList>
            <person name="Goeker M."/>
        </authorList>
    </citation>
    <scope>NUCLEOTIDE SEQUENCE</scope>
    <source>
        <strain evidence="3">DSM 21943</strain>
    </source>
</reference>
<dbReference type="InterPro" id="IPR006343">
    <property type="entry name" value="DnaB/C_C"/>
</dbReference>
<keyword evidence="4" id="KW-1185">Reference proteome</keyword>
<evidence type="ECO:0000313" key="4">
    <source>
        <dbReference type="Proteomes" id="UP001179280"/>
    </source>
</evidence>
<dbReference type="EMBL" id="JAFBCV010000010">
    <property type="protein sequence ID" value="MBM7839911.1"/>
    <property type="molecule type" value="Genomic_DNA"/>
</dbReference>
<dbReference type="Gene3D" id="1.10.10.630">
    <property type="entry name" value="DnaD domain-like"/>
    <property type="match status" value="1"/>
</dbReference>
<dbReference type="Pfam" id="PF07261">
    <property type="entry name" value="DnaB_2"/>
    <property type="match status" value="1"/>
</dbReference>
<dbReference type="Proteomes" id="UP001179280">
    <property type="component" value="Unassembled WGS sequence"/>
</dbReference>
<dbReference type="RefSeq" id="WP_204467226.1">
    <property type="nucleotide sequence ID" value="NZ_JAFBCV010000010.1"/>
</dbReference>
<protein>
    <submittedName>
        <fullName evidence="3">DnaD/phage-associated family protein</fullName>
    </submittedName>
</protein>
<organism evidence="3 4">
    <name type="scientific">Shouchella xiaoxiensis</name>
    <dbReference type="NCBI Taxonomy" id="766895"/>
    <lineage>
        <taxon>Bacteria</taxon>
        <taxon>Bacillati</taxon>
        <taxon>Bacillota</taxon>
        <taxon>Bacilli</taxon>
        <taxon>Bacillales</taxon>
        <taxon>Bacillaceae</taxon>
        <taxon>Shouchella</taxon>
    </lineage>
</organism>
<feature type="domain" description="DnaB/C C-terminal" evidence="2">
    <location>
        <begin position="180"/>
        <end position="242"/>
    </location>
</feature>
<evidence type="ECO:0000313" key="3">
    <source>
        <dbReference type="EMBL" id="MBM7839911.1"/>
    </source>
</evidence>